<feature type="domain" description="UvrD-like helicase C-terminal" evidence="18">
    <location>
        <begin position="489"/>
        <end position="755"/>
    </location>
</feature>
<evidence type="ECO:0000313" key="19">
    <source>
        <dbReference type="EMBL" id="OBU03004.1"/>
    </source>
</evidence>
<dbReference type="STRING" id="368603.AYY16_14825"/>
<dbReference type="PANTHER" id="PTHR11070">
    <property type="entry name" value="UVRD / RECB / PCRA DNA HELICASE FAMILY MEMBER"/>
    <property type="match status" value="1"/>
</dbReference>
<name>A0A1B8H1R4_9GAMM</name>
<gene>
    <name evidence="15" type="primary">recB</name>
    <name evidence="19" type="ORF">AYY17_11990</name>
</gene>
<accession>A0A1B8H1R4</accession>
<evidence type="ECO:0000256" key="12">
    <source>
        <dbReference type="ARBA" id="ARBA00023235"/>
    </source>
</evidence>
<dbReference type="PANTHER" id="PTHR11070:SF23">
    <property type="entry name" value="RECBCD ENZYME SUBUNIT RECB"/>
    <property type="match status" value="1"/>
</dbReference>
<keyword evidence="2 15" id="KW-0479">Metal-binding</keyword>
<protein>
    <recommendedName>
        <fullName evidence="15">RecBCD enzyme subunit RecB</fullName>
        <ecNumber evidence="15">3.1.11.5</ecNumber>
        <ecNumber evidence="15">5.6.2.4</ecNumber>
    </recommendedName>
    <alternativeName>
        <fullName evidence="15">DNA 3'-5' helicase subunit RecB</fullName>
    </alternativeName>
    <alternativeName>
        <fullName evidence="15">Exonuclease V subunit RecB</fullName>
        <shortName evidence="15">ExoV subunit RecB</shortName>
    </alternativeName>
    <alternativeName>
        <fullName evidence="15">Helicase/nuclease RecBCD subunit RecB</fullName>
    </alternativeName>
</protein>
<dbReference type="PROSITE" id="PS51217">
    <property type="entry name" value="UVRD_HELICASE_CTER"/>
    <property type="match status" value="1"/>
</dbReference>
<dbReference type="GO" id="GO:0016887">
    <property type="term" value="F:ATP hydrolysis activity"/>
    <property type="evidence" value="ECO:0007669"/>
    <property type="project" value="RHEA"/>
</dbReference>
<comment type="domain">
    <text evidence="15">The C-terminal domain has nuclease activity and interacts with RecD. It interacts with RecA, facilitating its loading onto ssDNA.</text>
</comment>
<feature type="binding site" evidence="15">
    <location>
        <position position="982"/>
    </location>
    <ligand>
        <name>Mg(2+)</name>
        <dbReference type="ChEBI" id="CHEBI:18420"/>
    </ligand>
</feature>
<organism evidence="19 20">
    <name type="scientific">Morganella psychrotolerans</name>
    <dbReference type="NCBI Taxonomy" id="368603"/>
    <lineage>
        <taxon>Bacteria</taxon>
        <taxon>Pseudomonadati</taxon>
        <taxon>Pseudomonadota</taxon>
        <taxon>Gammaproteobacteria</taxon>
        <taxon>Enterobacterales</taxon>
        <taxon>Morganellaceae</taxon>
        <taxon>Morganella</taxon>
    </lineage>
</organism>
<dbReference type="SUPFAM" id="SSF52980">
    <property type="entry name" value="Restriction endonuclease-like"/>
    <property type="match status" value="1"/>
</dbReference>
<dbReference type="InterPro" id="IPR011335">
    <property type="entry name" value="Restrct_endonuc-II-like"/>
</dbReference>
<dbReference type="Gene3D" id="1.10.486.10">
    <property type="entry name" value="PCRA, domain 4"/>
    <property type="match status" value="1"/>
</dbReference>
<comment type="similarity">
    <text evidence="15">Belongs to the helicase family. UvrD subfamily.</text>
</comment>
<keyword evidence="6 15" id="KW-0347">Helicase</keyword>
<dbReference type="PROSITE" id="PS51198">
    <property type="entry name" value="UVRD_HELICASE_ATP_BIND"/>
    <property type="match status" value="1"/>
</dbReference>
<dbReference type="InterPro" id="IPR000212">
    <property type="entry name" value="DNA_helicase_UvrD/REP"/>
</dbReference>
<evidence type="ECO:0000259" key="18">
    <source>
        <dbReference type="PROSITE" id="PS51217"/>
    </source>
</evidence>
<keyword evidence="4 15" id="KW-0227">DNA damage</keyword>
<dbReference type="SUPFAM" id="SSF52540">
    <property type="entry name" value="P-loop containing nucleoside triphosphate hydrolases"/>
    <property type="match status" value="1"/>
</dbReference>
<dbReference type="RefSeq" id="WP_067426293.1">
    <property type="nucleotide sequence ID" value="NZ_LZEX01000044.1"/>
</dbReference>
<evidence type="ECO:0000256" key="5">
    <source>
        <dbReference type="ARBA" id="ARBA00022801"/>
    </source>
</evidence>
<dbReference type="InterPro" id="IPR027417">
    <property type="entry name" value="P-loop_NTPase"/>
</dbReference>
<keyword evidence="7 15" id="KW-0269">Exonuclease</keyword>
<dbReference type="GO" id="GO:0008854">
    <property type="term" value="F:exodeoxyribonuclease V activity"/>
    <property type="evidence" value="ECO:0007669"/>
    <property type="project" value="UniProtKB-EC"/>
</dbReference>
<evidence type="ECO:0000256" key="14">
    <source>
        <dbReference type="ARBA" id="ARBA00048988"/>
    </source>
</evidence>
<sequence length="1204" mass="135613">MAAESLNPVTIPLRGQRLIEASAGTGKTYTIARLYLRLLLGLGEGAFSRPLSAEEILVVTFTEAATNELRGRIRENIHALRIACLRDEQDPGHAFAPLLALITDKQMAAQRLLLAERQMDEAAIFTIHGFCQRMLTHNAFESGVLFEQTLIQDEHPIRRQACADFWRRHCYPLPVELARAVTQLWSGPDALLRDIYPWLQGEEPRITDAPESDETLLSRHQKIITAIDEVKQQWRDSDVDFVSLIQDSDLNKSSYRANLVPGWIAGINAWAEERVTTHYALPKNLERFSQAVLCEKTKKGGTSPSHPVFSAIEILAEQALTLEDVLFTRAVYEIRQTISQEKQIHGEMGFDDLLTRLDEALRRENGALLAQTLRKRFPVAMIDEFQDTDPQQYRIFRTIYQDDAARCDDGTQTEPHGLLFIGDPKQAIYAFRGADIFTYIKARQDVSAHYTLGTNYRSAKTMVDGVNKLFLQADEPFCFKQIPFQPVLPAPGSDKSAFVIDGKIQPAMQFWWQGAEGVSSGDYERTMAGVCAGQIRDWLQQGQSGTALLGRGDKQRPVSAADITVLVRSRREAQLIKDALNQLAIPSVFLSNRDSVFDTPEARELLWLLQAVLSPEKERLLRSALASGLFGLNAPDMDELNHDETAWDALVDEFAGYGQVWQQQGVLPMLRTVFSRRKVAENLLAGQEGERRLTDIMHIGELLQETSQTLENEHALVRWLAQQVLRPDAQSESQQMRLESDQNLVQICTIHKSKGLEYSLVWLPFICNFQAGGQRLYHDETTFEPCLTLSPDETQLALADKERLAEDLRLLYVAVTRAIYHCSLGVAPIIKGNRKKAGNTDLHLCGLGYLIQNGQACDSETLFGRLTAFCQDDDSLALTPVQGLTLTPWVPQAREPVSLAVKAFTRHIRGQWRVTSYSGLSYGAASGGNVYTQDRQEEMMAMIRALSPDMDTETVGEIQAQAGSELTAYTFPRGAQAGTFLHSLFEALEFDSEPSLEWLNDQLLSFGFSAHWAPFLQSWLTKLLNTPLCGGGPALKQIPAQLKQDEMQFFLPIESELTAQALDALMRAFDPLSERARPLDFTTVTGMLKGFIDLVFCHDGKYYIADYKSNYLGDSAADYQQAALADAMIEHRYDLQYQLYTLALHRYLRHRLPDYNYDVHFGGVYYLFLRGMTPEQAGQGIYFYRPEQAFTEQLDEMFKGETSK</sequence>
<evidence type="ECO:0000256" key="6">
    <source>
        <dbReference type="ARBA" id="ARBA00022806"/>
    </source>
</evidence>
<dbReference type="InterPro" id="IPR014016">
    <property type="entry name" value="UvrD-like_ATP-bd"/>
</dbReference>
<dbReference type="Proteomes" id="UP000092247">
    <property type="component" value="Unassembled WGS sequence"/>
</dbReference>
<keyword evidence="5 15" id="KW-0378">Hydrolase</keyword>
<comment type="catalytic activity">
    <reaction evidence="15">
        <text>Exonucleolytic cleavage (in the presence of ATP) in either 5'- to 3'- or 3'- to 5'-direction to yield 5'-phosphooligonucleotides.</text>
        <dbReference type="EC" id="3.1.11.5"/>
    </reaction>
</comment>
<dbReference type="CDD" id="cd22352">
    <property type="entry name" value="RecB_C-like"/>
    <property type="match status" value="1"/>
</dbReference>
<feature type="region of interest" description="Nuclease activity, interacts with RecD and RecA" evidence="15">
    <location>
        <begin position="911"/>
        <end position="1204"/>
    </location>
</feature>
<dbReference type="Pfam" id="PF00580">
    <property type="entry name" value="UvrD-helicase"/>
    <property type="match status" value="1"/>
</dbReference>
<dbReference type="NCBIfam" id="NF008128">
    <property type="entry name" value="PRK10876.1"/>
    <property type="match status" value="1"/>
</dbReference>
<evidence type="ECO:0000256" key="8">
    <source>
        <dbReference type="ARBA" id="ARBA00022840"/>
    </source>
</evidence>
<dbReference type="GO" id="GO:0043138">
    <property type="term" value="F:3'-5' DNA helicase activity"/>
    <property type="evidence" value="ECO:0007669"/>
    <property type="project" value="UniProtKB-UniRule"/>
</dbReference>
<evidence type="ECO:0000256" key="2">
    <source>
        <dbReference type="ARBA" id="ARBA00022723"/>
    </source>
</evidence>
<comment type="function">
    <text evidence="15">A helicase/nuclease that prepares dsDNA breaks (DSB) for recombinational DNA repair. Binds to DSBs and unwinds DNA via a highly rapid and processive ATP-dependent bidirectional helicase activity. Unwinds dsDNA until it encounters a Chi (crossover hotspot instigator) sequence from the 3' direction. Cuts ssDNA a few nucleotides 3' to the Chi site. The properties and activities of the enzyme are changed at Chi. The Chi-altered holoenzyme produces a long 3'-ssDNA overhang and facilitates RecA-binding to the ssDNA for homologous DNA recombination and repair. Holoenzyme degrades any linearized DNA that is unable to undergo homologous recombination. In the holoenzyme this subunit contributes ATPase, 3'-5' helicase, exonuclease activity and loads RecA onto ssDNA.</text>
</comment>
<feature type="binding site" evidence="15">
    <location>
        <position position="1106"/>
    </location>
    <ligand>
        <name>Mg(2+)</name>
        <dbReference type="ChEBI" id="CHEBI:18420"/>
    </ligand>
</feature>
<proteinExistence type="inferred from homology"/>
<evidence type="ECO:0000256" key="15">
    <source>
        <dbReference type="HAMAP-Rule" id="MF_01485"/>
    </source>
</evidence>
<comment type="subunit">
    <text evidence="15">Heterotrimer of RecB, RecC and RecD. All subunits contribute to DNA-binding. Interacts with RecA.</text>
</comment>
<dbReference type="Gene3D" id="3.90.320.10">
    <property type="match status" value="1"/>
</dbReference>
<reference evidence="19 20" key="1">
    <citation type="submission" date="2016-06" db="EMBL/GenBank/DDBJ databases">
        <authorList>
            <person name="Kjaerup R.B."/>
            <person name="Dalgaard T.S."/>
            <person name="Juul-Madsen H.R."/>
        </authorList>
    </citation>
    <scope>NUCLEOTIDE SEQUENCE [LARGE SCALE GENOMIC DNA]</scope>
    <source>
        <strain evidence="19 20">GCSL-Mp3</strain>
    </source>
</reference>
<feature type="binding site" evidence="16">
    <location>
        <begin position="21"/>
        <end position="28"/>
    </location>
    <ligand>
        <name>ATP</name>
        <dbReference type="ChEBI" id="CHEBI:30616"/>
    </ligand>
</feature>
<dbReference type="GO" id="GO:0000724">
    <property type="term" value="P:double-strand break repair via homologous recombination"/>
    <property type="evidence" value="ECO:0007669"/>
    <property type="project" value="UniProtKB-UniRule"/>
</dbReference>
<evidence type="ECO:0000256" key="11">
    <source>
        <dbReference type="ARBA" id="ARBA00023204"/>
    </source>
</evidence>
<evidence type="ECO:0000256" key="10">
    <source>
        <dbReference type="ARBA" id="ARBA00023125"/>
    </source>
</evidence>
<dbReference type="GO" id="GO:0005829">
    <property type="term" value="C:cytosol"/>
    <property type="evidence" value="ECO:0007669"/>
    <property type="project" value="TreeGrafter"/>
</dbReference>
<comment type="domain">
    <text evidence="15">The N-terminal DNA-binding domain is a ssDNA-dependent ATPase and has ATP-dependent 3'-5' helicase function. This domain interacts with RecC.</text>
</comment>
<dbReference type="InterPro" id="IPR014017">
    <property type="entry name" value="DNA_helicase_UvrD-like_C"/>
</dbReference>
<dbReference type="AlphaFoldDB" id="A0A1B8H1R4"/>
<feature type="domain" description="UvrD-like helicase ATP-binding" evidence="17">
    <location>
        <begin position="1"/>
        <end position="459"/>
    </location>
</feature>
<comment type="miscellaneous">
    <text evidence="15">In the RecBCD complex, RecB has a slow 3'-5' helicase, an exonuclease activity and loads RecA onto ssDNA, RecD has a fast 5'-3' helicase activity, while RecC stimulates the ATPase and processivity of the RecB helicase and contributes to recognition of the Chi site.</text>
</comment>
<dbReference type="NCBIfam" id="TIGR00609">
    <property type="entry name" value="recB"/>
    <property type="match status" value="1"/>
</dbReference>
<dbReference type="Pfam" id="PF12705">
    <property type="entry name" value="PDDEXK_1"/>
    <property type="match status" value="1"/>
</dbReference>
<comment type="catalytic activity">
    <reaction evidence="13 15">
        <text>Couples ATP hydrolysis with the unwinding of duplex DNA by translocating in the 3'-5' direction.</text>
        <dbReference type="EC" id="5.6.2.4"/>
    </reaction>
</comment>
<dbReference type="EC" id="3.1.11.5" evidence="15"/>
<evidence type="ECO:0000259" key="17">
    <source>
        <dbReference type="PROSITE" id="PS51198"/>
    </source>
</evidence>
<feature type="active site" description="For nuclease activity" evidence="15">
    <location>
        <position position="1106"/>
    </location>
</feature>
<feature type="binding site" evidence="15">
    <location>
        <position position="1093"/>
    </location>
    <ligand>
        <name>Mg(2+)</name>
        <dbReference type="ChEBI" id="CHEBI:18420"/>
    </ligand>
</feature>
<evidence type="ECO:0000256" key="16">
    <source>
        <dbReference type="PROSITE-ProRule" id="PRU00560"/>
    </source>
</evidence>
<keyword evidence="12 15" id="KW-0413">Isomerase</keyword>
<dbReference type="InterPro" id="IPR038726">
    <property type="entry name" value="PDDEXK_AddAB-type"/>
</dbReference>
<dbReference type="GO" id="GO:0009338">
    <property type="term" value="C:exodeoxyribonuclease V complex"/>
    <property type="evidence" value="ECO:0007669"/>
    <property type="project" value="TreeGrafter"/>
</dbReference>
<dbReference type="HAMAP" id="MF_01485">
    <property type="entry name" value="RecB"/>
    <property type="match status" value="1"/>
</dbReference>
<dbReference type="Gene3D" id="1.10.3170.10">
    <property type="entry name" value="Recbcd, chain B, domain 2"/>
    <property type="match status" value="1"/>
</dbReference>
<dbReference type="Pfam" id="PF13361">
    <property type="entry name" value="UvrD_C"/>
    <property type="match status" value="1"/>
</dbReference>
<dbReference type="Gene3D" id="3.40.50.300">
    <property type="entry name" value="P-loop containing nucleotide triphosphate hydrolases"/>
    <property type="match status" value="2"/>
</dbReference>
<keyword evidence="8 15" id="KW-0067">ATP-binding</keyword>
<evidence type="ECO:0000256" key="3">
    <source>
        <dbReference type="ARBA" id="ARBA00022741"/>
    </source>
</evidence>
<evidence type="ECO:0000256" key="9">
    <source>
        <dbReference type="ARBA" id="ARBA00022842"/>
    </source>
</evidence>
<dbReference type="InterPro" id="IPR004586">
    <property type="entry name" value="RecB"/>
</dbReference>
<dbReference type="InterPro" id="IPR011604">
    <property type="entry name" value="PDDEXK-like_dom_sf"/>
</dbReference>
<dbReference type="EMBL" id="LZEX01000044">
    <property type="protein sequence ID" value="OBU03004.1"/>
    <property type="molecule type" value="Genomic_DNA"/>
</dbReference>
<dbReference type="EC" id="5.6.2.4" evidence="15"/>
<feature type="region of interest" description="DNA-binding and helicase activity, interacts with RecC" evidence="15">
    <location>
        <begin position="1"/>
        <end position="887"/>
    </location>
</feature>
<evidence type="ECO:0000256" key="13">
    <source>
        <dbReference type="ARBA" id="ARBA00034617"/>
    </source>
</evidence>
<comment type="caution">
    <text evidence="19">The sequence shown here is derived from an EMBL/GenBank/DDBJ whole genome shotgun (WGS) entry which is preliminary data.</text>
</comment>
<evidence type="ECO:0000256" key="1">
    <source>
        <dbReference type="ARBA" id="ARBA00022722"/>
    </source>
</evidence>
<keyword evidence="9 15" id="KW-0460">Magnesium</keyword>
<evidence type="ECO:0000256" key="7">
    <source>
        <dbReference type="ARBA" id="ARBA00022839"/>
    </source>
</evidence>
<dbReference type="GO" id="GO:0005524">
    <property type="term" value="F:ATP binding"/>
    <property type="evidence" value="ECO:0007669"/>
    <property type="project" value="UniProtKB-UniRule"/>
</dbReference>
<comment type="cofactor">
    <cofactor evidence="15">
        <name>Mg(2+)</name>
        <dbReference type="ChEBI" id="CHEBI:18420"/>
    </cofactor>
    <text evidence="15">Binds 1 Mg(2+) ion per subunit.</text>
</comment>
<comment type="catalytic activity">
    <reaction evidence="14 15">
        <text>ATP + H2O = ADP + phosphate + H(+)</text>
        <dbReference type="Rhea" id="RHEA:13065"/>
        <dbReference type="ChEBI" id="CHEBI:15377"/>
        <dbReference type="ChEBI" id="CHEBI:15378"/>
        <dbReference type="ChEBI" id="CHEBI:30616"/>
        <dbReference type="ChEBI" id="CHEBI:43474"/>
        <dbReference type="ChEBI" id="CHEBI:456216"/>
        <dbReference type="EC" id="5.6.2.4"/>
    </reaction>
</comment>
<dbReference type="GO" id="GO:0003677">
    <property type="term" value="F:DNA binding"/>
    <property type="evidence" value="ECO:0007669"/>
    <property type="project" value="UniProtKB-UniRule"/>
</dbReference>
<keyword evidence="1 15" id="KW-0540">Nuclease</keyword>
<dbReference type="GO" id="GO:0000287">
    <property type="term" value="F:magnesium ion binding"/>
    <property type="evidence" value="ECO:0007669"/>
    <property type="project" value="UniProtKB-UniRule"/>
</dbReference>
<keyword evidence="3 15" id="KW-0547">Nucleotide-binding</keyword>
<keyword evidence="10 15" id="KW-0238">DNA-binding</keyword>
<keyword evidence="11 15" id="KW-0234">DNA repair</keyword>
<evidence type="ECO:0000313" key="20">
    <source>
        <dbReference type="Proteomes" id="UP000092247"/>
    </source>
</evidence>
<evidence type="ECO:0000256" key="4">
    <source>
        <dbReference type="ARBA" id="ARBA00022763"/>
    </source>
</evidence>